<dbReference type="InterPro" id="IPR025161">
    <property type="entry name" value="IS402-like_dom"/>
</dbReference>
<reference evidence="3" key="1">
    <citation type="journal article" date="2019" name="Int. J. Syst. Evol. Microbiol.">
        <title>The Global Catalogue of Microorganisms (GCM) 10K type strain sequencing project: providing services to taxonomists for standard genome sequencing and annotation.</title>
        <authorList>
            <consortium name="The Broad Institute Genomics Platform"/>
            <consortium name="The Broad Institute Genome Sequencing Center for Infectious Disease"/>
            <person name="Wu L."/>
            <person name="Ma J."/>
        </authorList>
    </citation>
    <scope>NUCLEOTIDE SEQUENCE [LARGE SCALE GENOMIC DNA]</scope>
    <source>
        <strain evidence="3">JCM 4738</strain>
    </source>
</reference>
<accession>A0ABQ3ESL5</accession>
<comment type="caution">
    <text evidence="2">The sequence shown here is derived from an EMBL/GenBank/DDBJ whole genome shotgun (WGS) entry which is preliminary data.</text>
</comment>
<evidence type="ECO:0000313" key="3">
    <source>
        <dbReference type="Proteomes" id="UP000642673"/>
    </source>
</evidence>
<dbReference type="InterPro" id="IPR052909">
    <property type="entry name" value="Transposase_6_like"/>
</dbReference>
<dbReference type="Proteomes" id="UP000642673">
    <property type="component" value="Unassembled WGS sequence"/>
</dbReference>
<proteinExistence type="predicted"/>
<keyword evidence="3" id="KW-1185">Reference proteome</keyword>
<sequence>MVEPFLPIGRYGPYPQRLRDQFEGVVWRFRSGSTWRELPEEFGNWQTVYDRFAQWCDADVFAFLTEALSPGAARRDQADMSLVTTDSAAARAHHDDAARAVVGPEVLAALQEAAAAEKRRRKPGGPSR</sequence>
<dbReference type="EMBL" id="BMVP01000004">
    <property type="protein sequence ID" value="GHB57980.1"/>
    <property type="molecule type" value="Genomic_DNA"/>
</dbReference>
<name>A0ABQ3ESL5_9ACTN</name>
<dbReference type="PANTHER" id="PTHR46637">
    <property type="entry name" value="TIS1421-TRANSPOSASE PROTEIN A"/>
    <property type="match status" value="1"/>
</dbReference>
<evidence type="ECO:0000313" key="2">
    <source>
        <dbReference type="EMBL" id="GHB57980.1"/>
    </source>
</evidence>
<evidence type="ECO:0000259" key="1">
    <source>
        <dbReference type="Pfam" id="PF13340"/>
    </source>
</evidence>
<dbReference type="PANTHER" id="PTHR46637:SF1">
    <property type="entry name" value="BLL5188 PROTEIN"/>
    <property type="match status" value="1"/>
</dbReference>
<feature type="domain" description="Insertion element IS402-like" evidence="1">
    <location>
        <begin position="2"/>
        <end position="62"/>
    </location>
</feature>
<gene>
    <name evidence="2" type="ORF">GCM10010347_30180</name>
</gene>
<dbReference type="Pfam" id="PF13340">
    <property type="entry name" value="DUF4096"/>
    <property type="match status" value="1"/>
</dbReference>
<organism evidence="2 3">
    <name type="scientific">Streptomyces cirratus</name>
    <dbReference type="NCBI Taxonomy" id="68187"/>
    <lineage>
        <taxon>Bacteria</taxon>
        <taxon>Bacillati</taxon>
        <taxon>Actinomycetota</taxon>
        <taxon>Actinomycetes</taxon>
        <taxon>Kitasatosporales</taxon>
        <taxon>Streptomycetaceae</taxon>
        <taxon>Streptomyces</taxon>
    </lineage>
</organism>
<protein>
    <recommendedName>
        <fullName evidence="1">Insertion element IS402-like domain-containing protein</fullName>
    </recommendedName>
</protein>